<dbReference type="AlphaFoldDB" id="A0A1I8P335"/>
<evidence type="ECO:0000256" key="1">
    <source>
        <dbReference type="SAM" id="MobiDB-lite"/>
    </source>
</evidence>
<feature type="signal peptide" evidence="2">
    <location>
        <begin position="1"/>
        <end position="16"/>
    </location>
</feature>
<reference evidence="3" key="1">
    <citation type="submission" date="2020-05" db="UniProtKB">
        <authorList>
            <consortium name="EnsemblMetazoa"/>
        </authorList>
    </citation>
    <scope>IDENTIFICATION</scope>
    <source>
        <strain evidence="3">USDA</strain>
    </source>
</reference>
<protein>
    <submittedName>
        <fullName evidence="3">Uncharacterized protein</fullName>
    </submittedName>
</protein>
<feature type="chain" id="PRO_5009325913" evidence="2">
    <location>
        <begin position="17"/>
        <end position="138"/>
    </location>
</feature>
<accession>A0A1I8P335</accession>
<keyword evidence="2" id="KW-0732">Signal</keyword>
<dbReference type="Proteomes" id="UP000095300">
    <property type="component" value="Unassembled WGS sequence"/>
</dbReference>
<sequence length="138" mass="13461">MKVFVCLWALTTVANAGLLYGGSSGFAAGVSTDSDVSFNDESGRTAGSLSSGGPTTTIRAISDVGEGSTTGGWSNGGDSSDSRCHEGGCSSGDAESVISDAEDKSSAGSAGGWPAVETSAFIMAGDDGSWLNESSAGG</sequence>
<feature type="compositionally biased region" description="Polar residues" evidence="1">
    <location>
        <begin position="37"/>
        <end position="59"/>
    </location>
</feature>
<evidence type="ECO:0000313" key="3">
    <source>
        <dbReference type="EnsemblMetazoa" id="SCAU004371-PA"/>
    </source>
</evidence>
<organism evidence="3 4">
    <name type="scientific">Stomoxys calcitrans</name>
    <name type="common">Stable fly</name>
    <name type="synonym">Conops calcitrans</name>
    <dbReference type="NCBI Taxonomy" id="35570"/>
    <lineage>
        <taxon>Eukaryota</taxon>
        <taxon>Metazoa</taxon>
        <taxon>Ecdysozoa</taxon>
        <taxon>Arthropoda</taxon>
        <taxon>Hexapoda</taxon>
        <taxon>Insecta</taxon>
        <taxon>Pterygota</taxon>
        <taxon>Neoptera</taxon>
        <taxon>Endopterygota</taxon>
        <taxon>Diptera</taxon>
        <taxon>Brachycera</taxon>
        <taxon>Muscomorpha</taxon>
        <taxon>Muscoidea</taxon>
        <taxon>Muscidae</taxon>
        <taxon>Stomoxys</taxon>
    </lineage>
</organism>
<keyword evidence="4" id="KW-1185">Reference proteome</keyword>
<proteinExistence type="predicted"/>
<dbReference type="VEuPathDB" id="VectorBase:SCAU004371"/>
<name>A0A1I8P335_STOCA</name>
<gene>
    <name evidence="3" type="primary">106090241</name>
</gene>
<dbReference type="EnsemblMetazoa" id="SCAU004371-RA">
    <property type="protein sequence ID" value="SCAU004371-PA"/>
    <property type="gene ID" value="SCAU004371"/>
</dbReference>
<evidence type="ECO:0000256" key="2">
    <source>
        <dbReference type="SAM" id="SignalP"/>
    </source>
</evidence>
<evidence type="ECO:0000313" key="4">
    <source>
        <dbReference type="Proteomes" id="UP000095300"/>
    </source>
</evidence>
<feature type="region of interest" description="Disordered" evidence="1">
    <location>
        <begin position="37"/>
        <end position="113"/>
    </location>
</feature>